<evidence type="ECO:0000256" key="4">
    <source>
        <dbReference type="SAM" id="Coils"/>
    </source>
</evidence>
<sequence length="215" mass="24149">MVKDDLEQAYAALDAEVKRREGEREKIKQIIASYEREKKELEAKIALYVKVNEIYKKAAEYARENSKSAIESIVSRALEIIFPGDIAFKIELSEKGNKPAADFLVSSTLVNNLVMESDPQEARGGGVVDILSLALRIALMETCRIPQHIPLVLDEPAKHVSDEYIKNVALFLEEVVKAFNRQIIMVTHNPYLASSGDRIYEVKMDNGESVVIPKT</sequence>
<protein>
    <recommendedName>
        <fullName evidence="3">Nuclease SbcCD subunit C</fullName>
    </recommendedName>
</protein>
<keyword evidence="6" id="KW-1185">Reference proteome</keyword>
<reference evidence="6" key="1">
    <citation type="submission" date="2016-11" db="EMBL/GenBank/DDBJ databases">
        <authorList>
            <person name="Varghese N."/>
            <person name="Submissions S."/>
        </authorList>
    </citation>
    <scope>NUCLEOTIDE SEQUENCE [LARGE SCALE GENOMIC DNA]</scope>
    <source>
        <strain evidence="6">DSM 11003</strain>
    </source>
</reference>
<evidence type="ECO:0000313" key="5">
    <source>
        <dbReference type="EMBL" id="SHG99921.1"/>
    </source>
</evidence>
<dbReference type="PANTHER" id="PTHR32114:SF2">
    <property type="entry name" value="ABC TRANSPORTER ABCH.3"/>
    <property type="match status" value="1"/>
</dbReference>
<name>A0A1M5PDS7_9FIRM</name>
<dbReference type="RefSeq" id="WP_073092146.1">
    <property type="nucleotide sequence ID" value="NZ_FQWY01000022.1"/>
</dbReference>
<evidence type="ECO:0000313" key="6">
    <source>
        <dbReference type="Proteomes" id="UP000242329"/>
    </source>
</evidence>
<proteinExistence type="inferred from homology"/>
<evidence type="ECO:0000256" key="3">
    <source>
        <dbReference type="ARBA" id="ARBA00013368"/>
    </source>
</evidence>
<dbReference type="EMBL" id="FQWY01000022">
    <property type="protein sequence ID" value="SHG99921.1"/>
    <property type="molecule type" value="Genomic_DNA"/>
</dbReference>
<dbReference type="Gene3D" id="3.40.50.300">
    <property type="entry name" value="P-loop containing nucleotide triphosphate hydrolases"/>
    <property type="match status" value="1"/>
</dbReference>
<dbReference type="OrthoDB" id="2380879at2"/>
<gene>
    <name evidence="5" type="ORF">SAMN02745221_01443</name>
</gene>
<dbReference type="STRING" id="1123382.SAMN02745221_01443"/>
<organism evidence="5 6">
    <name type="scientific">Thermosyntropha lipolytica DSM 11003</name>
    <dbReference type="NCBI Taxonomy" id="1123382"/>
    <lineage>
        <taxon>Bacteria</taxon>
        <taxon>Bacillati</taxon>
        <taxon>Bacillota</taxon>
        <taxon>Clostridia</taxon>
        <taxon>Eubacteriales</taxon>
        <taxon>Syntrophomonadaceae</taxon>
        <taxon>Thermosyntropha</taxon>
    </lineage>
</organism>
<evidence type="ECO:0000256" key="2">
    <source>
        <dbReference type="ARBA" id="ARBA00011322"/>
    </source>
</evidence>
<evidence type="ECO:0000256" key="1">
    <source>
        <dbReference type="ARBA" id="ARBA00006930"/>
    </source>
</evidence>
<keyword evidence="4" id="KW-0175">Coiled coil</keyword>
<dbReference type="AlphaFoldDB" id="A0A1M5PDS7"/>
<dbReference type="SUPFAM" id="SSF52540">
    <property type="entry name" value="P-loop containing nucleoside triphosphate hydrolases"/>
    <property type="match status" value="1"/>
</dbReference>
<dbReference type="Proteomes" id="UP000242329">
    <property type="component" value="Unassembled WGS sequence"/>
</dbReference>
<accession>A0A1M5PDS7</accession>
<feature type="coiled-coil region" evidence="4">
    <location>
        <begin position="3"/>
        <end position="51"/>
    </location>
</feature>
<comment type="subunit">
    <text evidence="2">Heterodimer of SbcC and SbcD.</text>
</comment>
<dbReference type="PANTHER" id="PTHR32114">
    <property type="entry name" value="ABC TRANSPORTER ABCH.3"/>
    <property type="match status" value="1"/>
</dbReference>
<dbReference type="InterPro" id="IPR027417">
    <property type="entry name" value="P-loop_NTPase"/>
</dbReference>
<comment type="similarity">
    <text evidence="1">Belongs to the SMC family. SbcC subfamily.</text>
</comment>